<evidence type="ECO:0000313" key="4">
    <source>
        <dbReference type="Proteomes" id="UP000283732"/>
    </source>
</evidence>
<dbReference type="Proteomes" id="UP000285173">
    <property type="component" value="Unassembled WGS sequence"/>
</dbReference>
<proteinExistence type="predicted"/>
<evidence type="ECO:0000313" key="2">
    <source>
        <dbReference type="EMBL" id="RGZ50282.1"/>
    </source>
</evidence>
<keyword evidence="1" id="KW-0812">Transmembrane</keyword>
<feature type="transmembrane region" description="Helical" evidence="1">
    <location>
        <begin position="51"/>
        <end position="72"/>
    </location>
</feature>
<feature type="transmembrane region" description="Helical" evidence="1">
    <location>
        <begin position="78"/>
        <end position="100"/>
    </location>
</feature>
<accession>A0A3R6E6P9</accession>
<dbReference type="EMBL" id="QRKC01000011">
    <property type="protein sequence ID" value="RHH74691.1"/>
    <property type="molecule type" value="Genomic_DNA"/>
</dbReference>
<organism evidence="3 4">
    <name type="scientific">Parabacteroides merdae</name>
    <dbReference type="NCBI Taxonomy" id="46503"/>
    <lineage>
        <taxon>Bacteria</taxon>
        <taxon>Pseudomonadati</taxon>
        <taxon>Bacteroidota</taxon>
        <taxon>Bacteroidia</taxon>
        <taxon>Bacteroidales</taxon>
        <taxon>Tannerellaceae</taxon>
        <taxon>Parabacteroides</taxon>
    </lineage>
</organism>
<dbReference type="EMBL" id="QSEF01000004">
    <property type="protein sequence ID" value="RGZ50282.1"/>
    <property type="molecule type" value="Genomic_DNA"/>
</dbReference>
<name>A0A3R6E6P9_9BACT</name>
<gene>
    <name evidence="3" type="ORF">DW191_17405</name>
    <name evidence="2" type="ORF">DW986_03180</name>
</gene>
<reference evidence="4 5" key="1">
    <citation type="submission" date="2018-08" db="EMBL/GenBank/DDBJ databases">
        <title>A genome reference for cultivated species of the human gut microbiota.</title>
        <authorList>
            <person name="Zou Y."/>
            <person name="Xue W."/>
            <person name="Luo G."/>
        </authorList>
    </citation>
    <scope>NUCLEOTIDE SEQUENCE [LARGE SCALE GENOMIC DNA]</scope>
    <source>
        <strain evidence="3 4">AM16-50</strain>
        <strain evidence="2 5">AM50-15</strain>
    </source>
</reference>
<feature type="transmembrane region" description="Helical" evidence="1">
    <location>
        <begin position="12"/>
        <end position="30"/>
    </location>
</feature>
<evidence type="ECO:0000256" key="1">
    <source>
        <dbReference type="SAM" id="Phobius"/>
    </source>
</evidence>
<dbReference type="RefSeq" id="WP_122202657.1">
    <property type="nucleotide sequence ID" value="NZ_QRKC01000011.1"/>
</dbReference>
<protein>
    <submittedName>
        <fullName evidence="3">Uncharacterized protein</fullName>
    </submittedName>
</protein>
<keyword evidence="1" id="KW-0472">Membrane</keyword>
<dbReference type="Proteomes" id="UP000283732">
    <property type="component" value="Unassembled WGS sequence"/>
</dbReference>
<sequence>MQTIHYNSKLARLLTCLTDTNTIMFFGFILTEAGNLDIRTLAHERTHRLQWIFTGVKSAAFCVITVAVLWLLGCVGWWMLSLLAVPFLAWYLLYILEWLFRLCQCWDMQRAYEAISYEQEADRVADAYVREYLRTSKEPEIIEVYLN</sequence>
<dbReference type="AlphaFoldDB" id="A0A3R6E6P9"/>
<evidence type="ECO:0000313" key="5">
    <source>
        <dbReference type="Proteomes" id="UP000285173"/>
    </source>
</evidence>
<comment type="caution">
    <text evidence="3">The sequence shown here is derived from an EMBL/GenBank/DDBJ whole genome shotgun (WGS) entry which is preliminary data.</text>
</comment>
<evidence type="ECO:0000313" key="3">
    <source>
        <dbReference type="EMBL" id="RHH74691.1"/>
    </source>
</evidence>
<keyword evidence="1" id="KW-1133">Transmembrane helix</keyword>